<evidence type="ECO:0000256" key="2">
    <source>
        <dbReference type="ARBA" id="ARBA00023134"/>
    </source>
</evidence>
<dbReference type="RefSeq" id="XP_021121544.1">
    <property type="nucleotide sequence ID" value="XM_021265885.1"/>
</dbReference>
<keyword evidence="2" id="KW-0342">GTP-binding</keyword>
<name>A0AAX6TLG0_HETGA</name>
<dbReference type="PROSITE" id="PS51419">
    <property type="entry name" value="RAB"/>
    <property type="match status" value="1"/>
</dbReference>
<evidence type="ECO:0000313" key="4">
    <source>
        <dbReference type="RefSeq" id="XP_021121544.1"/>
    </source>
</evidence>
<protein>
    <submittedName>
        <fullName evidence="4">Vacuolar protein sorting-associated protein 21-like isoform X1</fullName>
    </submittedName>
</protein>
<keyword evidence="3" id="KW-1185">Reference proteome</keyword>
<gene>
    <name evidence="4" type="primary">LOC110351012</name>
</gene>
<dbReference type="GO" id="GO:0003924">
    <property type="term" value="F:GTPase activity"/>
    <property type="evidence" value="ECO:0007669"/>
    <property type="project" value="InterPro"/>
</dbReference>
<dbReference type="GO" id="GO:0005525">
    <property type="term" value="F:GTP binding"/>
    <property type="evidence" value="ECO:0007669"/>
    <property type="project" value="UniProtKB-KW"/>
</dbReference>
<evidence type="ECO:0000256" key="1">
    <source>
        <dbReference type="ARBA" id="ARBA00022741"/>
    </source>
</evidence>
<dbReference type="SMART" id="SM00175">
    <property type="entry name" value="RAB"/>
    <property type="match status" value="1"/>
</dbReference>
<keyword evidence="1" id="KW-0547">Nucleotide-binding</keyword>
<dbReference type="SUPFAM" id="SSF52540">
    <property type="entry name" value="P-loop containing nucleoside triphosphate hydrolases"/>
    <property type="match status" value="1"/>
</dbReference>
<dbReference type="InterPro" id="IPR027417">
    <property type="entry name" value="P-loop_NTPase"/>
</dbReference>
<accession>A0AAX6TLG0</accession>
<proteinExistence type="predicted"/>
<dbReference type="Pfam" id="PF00071">
    <property type="entry name" value="Ras"/>
    <property type="match status" value="1"/>
</dbReference>
<dbReference type="AlphaFoldDB" id="A0AAX6TLG0"/>
<dbReference type="GeneID" id="110351012"/>
<dbReference type="Proteomes" id="UP000694906">
    <property type="component" value="Unplaced"/>
</dbReference>
<dbReference type="Gene3D" id="3.40.50.300">
    <property type="entry name" value="P-loop containing nucleotide triphosphate hydrolases"/>
    <property type="match status" value="1"/>
</dbReference>
<dbReference type="InterPro" id="IPR001806">
    <property type="entry name" value="Small_GTPase"/>
</dbReference>
<dbReference type="PANTHER" id="PTHR47977">
    <property type="entry name" value="RAS-RELATED PROTEIN RAB"/>
    <property type="match status" value="1"/>
</dbReference>
<organism evidence="3 4">
    <name type="scientific">Heterocephalus glaber</name>
    <name type="common">Naked mole rat</name>
    <dbReference type="NCBI Taxonomy" id="10181"/>
    <lineage>
        <taxon>Eukaryota</taxon>
        <taxon>Metazoa</taxon>
        <taxon>Chordata</taxon>
        <taxon>Craniata</taxon>
        <taxon>Vertebrata</taxon>
        <taxon>Euteleostomi</taxon>
        <taxon>Mammalia</taxon>
        <taxon>Eutheria</taxon>
        <taxon>Euarchontoglires</taxon>
        <taxon>Glires</taxon>
        <taxon>Rodentia</taxon>
        <taxon>Hystricomorpha</taxon>
        <taxon>Bathyergidae</taxon>
        <taxon>Heterocephalus</taxon>
    </lineage>
</organism>
<sequence>MSPAIGQGAIIGVDFMIKTVEINGEKVKLQIWDTAGQERFRSITQSYYRFSDAGDGTQGPAQARSPGEVLPYQQVASHGHLFLWAPRKSSRLQIRGGARGLAVTGNGRCPRQGSSDLHREHHFLASVQIPQPGGTNPSQHRHRFSGFHHWPLGPPGAAPRYGEA</sequence>
<dbReference type="InterPro" id="IPR050227">
    <property type="entry name" value="Rab"/>
</dbReference>
<evidence type="ECO:0000313" key="3">
    <source>
        <dbReference type="Proteomes" id="UP000694906"/>
    </source>
</evidence>
<reference evidence="4" key="1">
    <citation type="submission" date="2025-08" db="UniProtKB">
        <authorList>
            <consortium name="RefSeq"/>
        </authorList>
    </citation>
    <scope>IDENTIFICATION</scope>
</reference>